<evidence type="ECO:0000313" key="1">
    <source>
        <dbReference type="EMBL" id="CAB4017922.1"/>
    </source>
</evidence>
<proteinExistence type="predicted"/>
<accession>A0A6S7JMX7</accession>
<dbReference type="Proteomes" id="UP001152795">
    <property type="component" value="Unassembled WGS sequence"/>
</dbReference>
<comment type="caution">
    <text evidence="1">The sequence shown here is derived from an EMBL/GenBank/DDBJ whole genome shotgun (WGS) entry which is preliminary data.</text>
</comment>
<dbReference type="Gene3D" id="1.10.720.30">
    <property type="entry name" value="SAP domain"/>
    <property type="match status" value="1"/>
</dbReference>
<evidence type="ECO:0000313" key="2">
    <source>
        <dbReference type="Proteomes" id="UP001152795"/>
    </source>
</evidence>
<protein>
    <submittedName>
        <fullName evidence="1">Uncharacterized protein</fullName>
    </submittedName>
</protein>
<reference evidence="1" key="1">
    <citation type="submission" date="2020-04" db="EMBL/GenBank/DDBJ databases">
        <authorList>
            <person name="Alioto T."/>
            <person name="Alioto T."/>
            <person name="Gomez Garrido J."/>
        </authorList>
    </citation>
    <scope>NUCLEOTIDE SEQUENCE</scope>
    <source>
        <strain evidence="1">A484AB</strain>
    </source>
</reference>
<dbReference type="InterPro" id="IPR036361">
    <property type="entry name" value="SAP_dom_sf"/>
</dbReference>
<name>A0A6S7JMX7_PARCT</name>
<dbReference type="EMBL" id="CACRXK020009769">
    <property type="protein sequence ID" value="CAB4017922.1"/>
    <property type="molecule type" value="Genomic_DNA"/>
</dbReference>
<organism evidence="1 2">
    <name type="scientific">Paramuricea clavata</name>
    <name type="common">Red gorgonian</name>
    <name type="synonym">Violescent sea-whip</name>
    <dbReference type="NCBI Taxonomy" id="317549"/>
    <lineage>
        <taxon>Eukaryota</taxon>
        <taxon>Metazoa</taxon>
        <taxon>Cnidaria</taxon>
        <taxon>Anthozoa</taxon>
        <taxon>Octocorallia</taxon>
        <taxon>Malacalcyonacea</taxon>
        <taxon>Plexauridae</taxon>
        <taxon>Paramuricea</taxon>
    </lineage>
</organism>
<sequence length="1222" mass="142467">MKMFIFSYPLLTEKWFVKRETLACSNEKQNTPSVVNGCVSACPTKSEQYGSKIDSFGCKTTANDTVSNNEILEKNRKTKEFVSQFEPSLPLLNKKWFIRRGRLACKNRSRTMHSQTFNKTLNEKNQVIGLKRDVENNSTIQDNVKFLQQQIEKETNLERHAELHAIKEVGKFITEFGLIVSTQRAGKVHEEAKNKILKNLQTKSKKSTSSSLFSRFSRHLNVQQIYIQGKAYIVENCVKQERLVKCLKDMMPANNVIVNKHLYERLEDIFQDSLHLLDTKRDRDILKGIFATSTSVKFTAKLQGVKSRTAIANCRDELGENIEKFRNIEQTSLMVSNNMTNEQQRQLTRRVIQKRKELNCKYDSRGRMLKYEQWPDLSKCLDYIFDNQDVTERAGEGLESHPRLKTEIRFRSKDNNTFMRQACEIINNISPPSFNISLSSCYNYTMTYKKNAKLSLHRPPHTKVDKLVVNLHYTSANVNYLCDYAAKYPENVLVDSKDAKKIVCADITPVQKPSKLWKDVEYLDHDWDQSRTNAVTPMTHLFLRTDITHQASSIRNNPTVNEVDILSPISDTVLHITRTGTSVTLINPSLLEPETTFRLFHEIFLLLTKPSLDKFFRNSNTGKLKGEFIFVVDNGPAEDPSSHLVQMLMVRMLKFLNLDKVIQVSFAEYHSKRNFVERIHAVEDKLLARHGPFSSNGIHSDVNIVPGSQKHIENMENMSQTVINCLQQGRFDDHPLSVFRGVMNSLHIFNDELHLKTFLSYSEEMKETCELTYKVNEVSSMLKDLSVIWNVNENFEGNYFEDYQSLNNSVPGIDYRTAWRDKYITAIYRVDNQWEEKELKRYEFQAIPDYIRWVETKGELHYLPFERLELENDMDLTKTPGLFRPDRLLNLLFTINSHPLDDMYKHFSFLVWLPESTTRDYFNEKQTSMQHALQEDIAREKWRQHSLYAKKVEELVTLCKKESISTKGKKWQLVERLVQKTEGDIPEDYSPNYDGDLSKVANTVSELRKYPVARLRYILNYHGIQTCGTKDEMILRLLLVSQNRYYLCFNGEEGELMRTISLAERIILQQKRQMILHPQYVTRKRTYTKTKCSNYLNVPQNITFQALQNAFKELKDYIKTLKSLRFKKGEELNLKNKSVNHKCSSSNSDDYEEYFCIGKKLKIKWSKEELGNSGWTQGWYSAQVQDGHVEDDTVRVVYFSEPKCVYTLCVSEYLALGKLKFA</sequence>
<dbReference type="SUPFAM" id="SSF68906">
    <property type="entry name" value="SAP domain"/>
    <property type="match status" value="1"/>
</dbReference>
<gene>
    <name evidence="1" type="ORF">PACLA_8A071008</name>
</gene>
<dbReference type="AlphaFoldDB" id="A0A6S7JMX7"/>
<keyword evidence="2" id="KW-1185">Reference proteome</keyword>